<protein>
    <submittedName>
        <fullName evidence="1">Jg26922 protein</fullName>
    </submittedName>
</protein>
<dbReference type="Proteomes" id="UP000838756">
    <property type="component" value="Unassembled WGS sequence"/>
</dbReference>
<name>A0A8S4QDC9_9NEOP</name>
<organism evidence="1 2">
    <name type="scientific">Pararge aegeria aegeria</name>
    <dbReference type="NCBI Taxonomy" id="348720"/>
    <lineage>
        <taxon>Eukaryota</taxon>
        <taxon>Metazoa</taxon>
        <taxon>Ecdysozoa</taxon>
        <taxon>Arthropoda</taxon>
        <taxon>Hexapoda</taxon>
        <taxon>Insecta</taxon>
        <taxon>Pterygota</taxon>
        <taxon>Neoptera</taxon>
        <taxon>Endopterygota</taxon>
        <taxon>Lepidoptera</taxon>
        <taxon>Glossata</taxon>
        <taxon>Ditrysia</taxon>
        <taxon>Papilionoidea</taxon>
        <taxon>Nymphalidae</taxon>
        <taxon>Satyrinae</taxon>
        <taxon>Satyrini</taxon>
        <taxon>Parargina</taxon>
        <taxon>Pararge</taxon>
    </lineage>
</organism>
<gene>
    <name evidence="1" type="primary">jg26922</name>
    <name evidence="1" type="ORF">PAEG_LOCUS307</name>
</gene>
<evidence type="ECO:0000313" key="2">
    <source>
        <dbReference type="Proteomes" id="UP000838756"/>
    </source>
</evidence>
<dbReference type="EMBL" id="CAKXAJ010000990">
    <property type="protein sequence ID" value="CAH2207687.1"/>
    <property type="molecule type" value="Genomic_DNA"/>
</dbReference>
<keyword evidence="2" id="KW-1185">Reference proteome</keyword>
<reference evidence="1" key="1">
    <citation type="submission" date="2022-03" db="EMBL/GenBank/DDBJ databases">
        <authorList>
            <person name="Lindestad O."/>
        </authorList>
    </citation>
    <scope>NUCLEOTIDE SEQUENCE</scope>
</reference>
<evidence type="ECO:0000313" key="1">
    <source>
        <dbReference type="EMBL" id="CAH2207687.1"/>
    </source>
</evidence>
<accession>A0A8S4QDC9</accession>
<proteinExistence type="predicted"/>
<dbReference type="OrthoDB" id="7503918at2759"/>
<dbReference type="AlphaFoldDB" id="A0A8S4QDC9"/>
<sequence>MNECPNNVSSSLSLHSWQSGRGHHEASLRADVTRPTSFRHFSRLAESLAHSCKGPPTADIIWSVHRMGDLSRTLVPSTLPCTTRRSMESLSRRETCPKNFKMRLCTNAERRFLMPISWSIEMLVRNSVHDTPSIRLQHHISSASIFFSTSRKVHVSAAYKNMGKTSV</sequence>
<comment type="caution">
    <text evidence="1">The sequence shown here is derived from an EMBL/GenBank/DDBJ whole genome shotgun (WGS) entry which is preliminary data.</text>
</comment>